<comment type="caution">
    <text evidence="3">The sequence shown here is derived from an EMBL/GenBank/DDBJ whole genome shotgun (WGS) entry which is preliminary data.</text>
</comment>
<feature type="region of interest" description="Disordered" evidence="2">
    <location>
        <begin position="65"/>
        <end position="123"/>
    </location>
</feature>
<organism evidence="3 4">
    <name type="scientific">Fusarium flagelliforme</name>
    <dbReference type="NCBI Taxonomy" id="2675880"/>
    <lineage>
        <taxon>Eukaryota</taxon>
        <taxon>Fungi</taxon>
        <taxon>Dikarya</taxon>
        <taxon>Ascomycota</taxon>
        <taxon>Pezizomycotina</taxon>
        <taxon>Sordariomycetes</taxon>
        <taxon>Hypocreomycetidae</taxon>
        <taxon>Hypocreales</taxon>
        <taxon>Nectriaceae</taxon>
        <taxon>Fusarium</taxon>
        <taxon>Fusarium incarnatum-equiseti species complex</taxon>
    </lineage>
</organism>
<protein>
    <submittedName>
        <fullName evidence="3">Uncharacterized protein</fullName>
    </submittedName>
</protein>
<dbReference type="AlphaFoldDB" id="A0A395MTH0"/>
<name>A0A395MTH0_9HYPO</name>
<evidence type="ECO:0000256" key="2">
    <source>
        <dbReference type="SAM" id="MobiDB-lite"/>
    </source>
</evidence>
<accession>A0A395MTH0</accession>
<gene>
    <name evidence="3" type="ORF">FIE12Z_5232</name>
</gene>
<reference evidence="3 4" key="1">
    <citation type="journal article" date="2018" name="PLoS Pathog.">
        <title>Evolution of structural diversity of trichothecenes, a family of toxins produced by plant pathogenic and entomopathogenic fungi.</title>
        <authorList>
            <person name="Proctor R.H."/>
            <person name="McCormick S.P."/>
            <person name="Kim H.S."/>
            <person name="Cardoza R.E."/>
            <person name="Stanley A.M."/>
            <person name="Lindo L."/>
            <person name="Kelly A."/>
            <person name="Brown D.W."/>
            <person name="Lee T."/>
            <person name="Vaughan M.M."/>
            <person name="Alexander N.J."/>
            <person name="Busman M."/>
            <person name="Gutierrez S."/>
        </authorList>
    </citation>
    <scope>NUCLEOTIDE SEQUENCE [LARGE SCALE GENOMIC DNA]</scope>
    <source>
        <strain evidence="3 4">NRRL 13405</strain>
    </source>
</reference>
<proteinExistence type="predicted"/>
<dbReference type="EMBL" id="PXXK01000136">
    <property type="protein sequence ID" value="RFN50469.1"/>
    <property type="molecule type" value="Genomic_DNA"/>
</dbReference>
<sequence>MSEATAAQREIMRLEVQLEESTRRRQMTRDRLETVQRQLEVDDQQVQIDADKLETARAEARLQEMRRSANVPAPSATVTAEGTASTEAVRGSSSHDHRRRRFALGPRLSSANTFGRSGRGTYGGVTRTTARRYEYDSTANRVVAVITRWQDAHEIFERALRDVGTDAVIELTTANGERFHVFERAAENDP</sequence>
<keyword evidence="4" id="KW-1185">Reference proteome</keyword>
<feature type="coiled-coil region" evidence="1">
    <location>
        <begin position="4"/>
        <end position="38"/>
    </location>
</feature>
<evidence type="ECO:0000313" key="4">
    <source>
        <dbReference type="Proteomes" id="UP000265631"/>
    </source>
</evidence>
<evidence type="ECO:0000256" key="1">
    <source>
        <dbReference type="SAM" id="Coils"/>
    </source>
</evidence>
<feature type="compositionally biased region" description="Polar residues" evidence="2">
    <location>
        <begin position="76"/>
        <end position="86"/>
    </location>
</feature>
<keyword evidence="1" id="KW-0175">Coiled coil</keyword>
<evidence type="ECO:0000313" key="3">
    <source>
        <dbReference type="EMBL" id="RFN50469.1"/>
    </source>
</evidence>
<dbReference type="Proteomes" id="UP000265631">
    <property type="component" value="Unassembled WGS sequence"/>
</dbReference>